<evidence type="ECO:0000313" key="1">
    <source>
        <dbReference type="EMBL" id="KAH1167201.1"/>
    </source>
</evidence>
<proteinExistence type="predicted"/>
<dbReference type="AlphaFoldDB" id="A0A9D3WUC9"/>
<protein>
    <submittedName>
        <fullName evidence="1">Uncharacterized protein</fullName>
    </submittedName>
</protein>
<dbReference type="Proteomes" id="UP000827986">
    <property type="component" value="Unassembled WGS sequence"/>
</dbReference>
<evidence type="ECO:0000313" key="2">
    <source>
        <dbReference type="Proteomes" id="UP000827986"/>
    </source>
</evidence>
<comment type="caution">
    <text evidence="1">The sequence shown here is derived from an EMBL/GenBank/DDBJ whole genome shotgun (WGS) entry which is preliminary data.</text>
</comment>
<keyword evidence="2" id="KW-1185">Reference proteome</keyword>
<name>A0A9D3WUC9_9SAUR</name>
<organism evidence="1 2">
    <name type="scientific">Mauremys mutica</name>
    <name type="common">yellowpond turtle</name>
    <dbReference type="NCBI Taxonomy" id="74926"/>
    <lineage>
        <taxon>Eukaryota</taxon>
        <taxon>Metazoa</taxon>
        <taxon>Chordata</taxon>
        <taxon>Craniata</taxon>
        <taxon>Vertebrata</taxon>
        <taxon>Euteleostomi</taxon>
        <taxon>Archelosauria</taxon>
        <taxon>Testudinata</taxon>
        <taxon>Testudines</taxon>
        <taxon>Cryptodira</taxon>
        <taxon>Durocryptodira</taxon>
        <taxon>Testudinoidea</taxon>
        <taxon>Geoemydidae</taxon>
        <taxon>Geoemydinae</taxon>
        <taxon>Mauremys</taxon>
    </lineage>
</organism>
<reference evidence="1" key="1">
    <citation type="submission" date="2021-09" db="EMBL/GenBank/DDBJ databases">
        <title>The genome of Mauremys mutica provides insights into the evolution of semi-aquatic lifestyle.</title>
        <authorList>
            <person name="Gong S."/>
            <person name="Gao Y."/>
        </authorList>
    </citation>
    <scope>NUCLEOTIDE SEQUENCE</scope>
    <source>
        <strain evidence="1">MM-2020</strain>
        <tissue evidence="1">Muscle</tissue>
    </source>
</reference>
<accession>A0A9D3WUC9</accession>
<dbReference type="EMBL" id="JAHDVG010000486">
    <property type="protein sequence ID" value="KAH1167201.1"/>
    <property type="molecule type" value="Genomic_DNA"/>
</dbReference>
<gene>
    <name evidence="1" type="ORF">KIL84_002684</name>
</gene>
<sequence length="102" mass="11910">MEFTGNLGGKGGVQPSFKITFHRPVEGAARPNELKIPQWTKSKQVNKLFCIYHKDKKIQKKLESPPHPTHNLKKKRGNNLLLSSFMLQLHQFKMRDYIFESF</sequence>